<dbReference type="PANTHER" id="PTHR23023">
    <property type="entry name" value="DIMETHYLANILINE MONOOXYGENASE"/>
    <property type="match status" value="1"/>
</dbReference>
<dbReference type="EMBL" id="JBFMKM010000008">
    <property type="protein sequence ID" value="KAL1304680.1"/>
    <property type="molecule type" value="Genomic_DNA"/>
</dbReference>
<evidence type="ECO:0000256" key="5">
    <source>
        <dbReference type="ARBA" id="ARBA00023002"/>
    </source>
</evidence>
<keyword evidence="3" id="KW-0274">FAD</keyword>
<evidence type="ECO:0000256" key="2">
    <source>
        <dbReference type="ARBA" id="ARBA00022630"/>
    </source>
</evidence>
<evidence type="ECO:0000256" key="3">
    <source>
        <dbReference type="ARBA" id="ARBA00022827"/>
    </source>
</evidence>
<keyword evidence="2" id="KW-0285">Flavoprotein</keyword>
<dbReference type="Proteomes" id="UP001562354">
    <property type="component" value="Unassembled WGS sequence"/>
</dbReference>
<evidence type="ECO:0008006" key="8">
    <source>
        <dbReference type="Google" id="ProtNLM"/>
    </source>
</evidence>
<dbReference type="InterPro" id="IPR050346">
    <property type="entry name" value="FMO-like"/>
</dbReference>
<dbReference type="PIRSF" id="PIRSF000332">
    <property type="entry name" value="FMO"/>
    <property type="match status" value="1"/>
</dbReference>
<dbReference type="RefSeq" id="XP_069200955.1">
    <property type="nucleotide sequence ID" value="XM_069343139.1"/>
</dbReference>
<organism evidence="6 7">
    <name type="scientific">Neodothiora populina</name>
    <dbReference type="NCBI Taxonomy" id="2781224"/>
    <lineage>
        <taxon>Eukaryota</taxon>
        <taxon>Fungi</taxon>
        <taxon>Dikarya</taxon>
        <taxon>Ascomycota</taxon>
        <taxon>Pezizomycotina</taxon>
        <taxon>Dothideomycetes</taxon>
        <taxon>Dothideomycetidae</taxon>
        <taxon>Dothideales</taxon>
        <taxon>Dothioraceae</taxon>
        <taxon>Neodothiora</taxon>
    </lineage>
</organism>
<evidence type="ECO:0000313" key="6">
    <source>
        <dbReference type="EMBL" id="KAL1304680.1"/>
    </source>
</evidence>
<name>A0ABR3PEV7_9PEZI</name>
<accession>A0ABR3PEV7</accession>
<sequence>MTPHHFNVDSVAIIGAGPSGVAAAKYLVSEQAFAKIDVFEQRASVGGVWDYHNDSKELLEPLTPPLLSPHTGLAKPVWHQSGTKQALGPGVEEDMRFLSPLYDRLETNIPRTLMGFSDQEWPEDAQLFPKHETVTEYLEKHAEEVKHLIQFRTQVLNVTPVKAEGSSQERWLVETQEVKSGEPAASTKNVYDAVVVASGHFSVPYIPNVKGMREWSGKYPGVLTHSMFYKWPEDYAGKKVIVVGNGPSGLDIAAQIMSVDCKKPVLQSTKSESYLLSDVSSDKLEKPEIVEYILDDRAVRFADGSVEKDIDVILYSTGYFYSFPFLRDIDPPLIEDGTHVRNLYLHMIYRQHPTMVFPVCQQRVIPFPMSEVQASVFARLWSGRLSLPSEEEMKLWEDKTYGETGGGRDFHLLSFPKDANYINMMHDWAMSAPDAEIKGKKPPRWGDKECWLREQFPAIKKAFQDRGESRHQVQTVEQLGFDFDEYVRKKAIESKSLL</sequence>
<dbReference type="Pfam" id="PF13450">
    <property type="entry name" value="NAD_binding_8"/>
    <property type="match status" value="1"/>
</dbReference>
<reference evidence="6 7" key="1">
    <citation type="submission" date="2024-07" db="EMBL/GenBank/DDBJ databases">
        <title>Draft sequence of the Neodothiora populina.</title>
        <authorList>
            <person name="Drown D.D."/>
            <person name="Schuette U.S."/>
            <person name="Buechlein A.B."/>
            <person name="Rusch D.R."/>
            <person name="Winton L.W."/>
            <person name="Adams G.A."/>
        </authorList>
    </citation>
    <scope>NUCLEOTIDE SEQUENCE [LARGE SCALE GENOMIC DNA]</scope>
    <source>
        <strain evidence="6 7">CPC 39397</strain>
    </source>
</reference>
<gene>
    <name evidence="6" type="ORF">AAFC00_003636</name>
</gene>
<dbReference type="Pfam" id="PF00743">
    <property type="entry name" value="FMO-like"/>
    <property type="match status" value="2"/>
</dbReference>
<keyword evidence="7" id="KW-1185">Reference proteome</keyword>
<protein>
    <recommendedName>
        <fullName evidence="8">Flavin dependent monooxygenase</fullName>
    </recommendedName>
</protein>
<evidence type="ECO:0000256" key="4">
    <source>
        <dbReference type="ARBA" id="ARBA00022857"/>
    </source>
</evidence>
<dbReference type="InterPro" id="IPR036188">
    <property type="entry name" value="FAD/NAD-bd_sf"/>
</dbReference>
<comment type="similarity">
    <text evidence="1">Belongs to the FMO family.</text>
</comment>
<proteinExistence type="inferred from homology"/>
<evidence type="ECO:0000256" key="1">
    <source>
        <dbReference type="ARBA" id="ARBA00009183"/>
    </source>
</evidence>
<dbReference type="PRINTS" id="PR00370">
    <property type="entry name" value="FMOXYGENASE"/>
</dbReference>
<dbReference type="Gene3D" id="3.50.50.60">
    <property type="entry name" value="FAD/NAD(P)-binding domain"/>
    <property type="match status" value="2"/>
</dbReference>
<keyword evidence="5" id="KW-0560">Oxidoreductase</keyword>
<dbReference type="InterPro" id="IPR000960">
    <property type="entry name" value="Flavin_mOase"/>
</dbReference>
<comment type="caution">
    <text evidence="6">The sequence shown here is derived from an EMBL/GenBank/DDBJ whole genome shotgun (WGS) entry which is preliminary data.</text>
</comment>
<keyword evidence="4" id="KW-0521">NADP</keyword>
<dbReference type="SUPFAM" id="SSF51905">
    <property type="entry name" value="FAD/NAD(P)-binding domain"/>
    <property type="match status" value="2"/>
</dbReference>
<dbReference type="GeneID" id="95977337"/>
<dbReference type="InterPro" id="IPR020946">
    <property type="entry name" value="Flavin_mOase-like"/>
</dbReference>
<evidence type="ECO:0000313" key="7">
    <source>
        <dbReference type="Proteomes" id="UP001562354"/>
    </source>
</evidence>